<dbReference type="GO" id="GO:0003735">
    <property type="term" value="F:structural constituent of ribosome"/>
    <property type="evidence" value="ECO:0007669"/>
    <property type="project" value="InterPro"/>
</dbReference>
<evidence type="ECO:0000256" key="5">
    <source>
        <dbReference type="SAM" id="MobiDB-lite"/>
    </source>
</evidence>
<evidence type="ECO:0008006" key="8">
    <source>
        <dbReference type="Google" id="ProtNLM"/>
    </source>
</evidence>
<keyword evidence="3 4" id="KW-0687">Ribonucleoprotein</keyword>
<evidence type="ECO:0000313" key="7">
    <source>
        <dbReference type="Proteomes" id="UP001179952"/>
    </source>
</evidence>
<dbReference type="GO" id="GO:0000028">
    <property type="term" value="P:ribosomal small subunit assembly"/>
    <property type="evidence" value="ECO:0007669"/>
    <property type="project" value="TreeGrafter"/>
</dbReference>
<dbReference type="InterPro" id="IPR020934">
    <property type="entry name" value="Ribosomal_uS19_CS"/>
</dbReference>
<accession>A0AAV9AGE3</accession>
<dbReference type="InterPro" id="IPR023575">
    <property type="entry name" value="Ribosomal_uS19_SF"/>
</dbReference>
<dbReference type="Gene3D" id="3.30.860.10">
    <property type="entry name" value="30s Ribosomal Protein S19, Chain A"/>
    <property type="match status" value="1"/>
</dbReference>
<keyword evidence="2 4" id="KW-0689">Ribosomal protein</keyword>
<evidence type="ECO:0000313" key="6">
    <source>
        <dbReference type="EMBL" id="KAK1263274.1"/>
    </source>
</evidence>
<gene>
    <name evidence="6" type="ORF">QJS04_geneDACA013465</name>
</gene>
<dbReference type="AlphaFoldDB" id="A0AAV9AGE3"/>
<dbReference type="Proteomes" id="UP001179952">
    <property type="component" value="Unassembled WGS sequence"/>
</dbReference>
<proteinExistence type="inferred from homology"/>
<dbReference type="PRINTS" id="PR00975">
    <property type="entry name" value="RIBOSOMALS19"/>
</dbReference>
<dbReference type="GO" id="GO:0006412">
    <property type="term" value="P:translation"/>
    <property type="evidence" value="ECO:0007669"/>
    <property type="project" value="InterPro"/>
</dbReference>
<dbReference type="EMBL" id="JAUJYN010000009">
    <property type="protein sequence ID" value="KAK1263274.1"/>
    <property type="molecule type" value="Genomic_DNA"/>
</dbReference>
<name>A0AAV9AGE3_ACOGR</name>
<feature type="region of interest" description="Disordered" evidence="5">
    <location>
        <begin position="154"/>
        <end position="173"/>
    </location>
</feature>
<sequence>MGQKINLETIINDMSYTLGITLTIFLGTIDDSVPIQVYKRAGIHEQMAFSNRIGGLIRQSIYKNSSYSGLPPVMPMLNVIRHMSEKAISDDPAKSAGATWKIWSRRSCIIPEFVGRTVLIHNGRSFVRCKITEGKVGHKFGEFAFTRKRDPHAKWRNAAAKGGKGGKGGKTKK</sequence>
<dbReference type="HAMAP" id="MF_00531">
    <property type="entry name" value="Ribosomal_uS19"/>
    <property type="match status" value="1"/>
</dbReference>
<dbReference type="GO" id="GO:0003723">
    <property type="term" value="F:RNA binding"/>
    <property type="evidence" value="ECO:0007669"/>
    <property type="project" value="InterPro"/>
</dbReference>
<comment type="caution">
    <text evidence="6">The sequence shown here is derived from an EMBL/GenBank/DDBJ whole genome shotgun (WGS) entry which is preliminary data.</text>
</comment>
<reference evidence="6" key="1">
    <citation type="journal article" date="2023" name="Nat. Commun.">
        <title>Diploid and tetraploid genomes of Acorus and the evolution of monocots.</title>
        <authorList>
            <person name="Ma L."/>
            <person name="Liu K.W."/>
            <person name="Li Z."/>
            <person name="Hsiao Y.Y."/>
            <person name="Qi Y."/>
            <person name="Fu T."/>
            <person name="Tang G.D."/>
            <person name="Zhang D."/>
            <person name="Sun W.H."/>
            <person name="Liu D.K."/>
            <person name="Li Y."/>
            <person name="Chen G.Z."/>
            <person name="Liu X.D."/>
            <person name="Liao X.Y."/>
            <person name="Jiang Y.T."/>
            <person name="Yu X."/>
            <person name="Hao Y."/>
            <person name="Huang J."/>
            <person name="Zhao X.W."/>
            <person name="Ke S."/>
            <person name="Chen Y.Y."/>
            <person name="Wu W.L."/>
            <person name="Hsu J.L."/>
            <person name="Lin Y.F."/>
            <person name="Huang M.D."/>
            <person name="Li C.Y."/>
            <person name="Huang L."/>
            <person name="Wang Z.W."/>
            <person name="Zhao X."/>
            <person name="Zhong W.Y."/>
            <person name="Peng D.H."/>
            <person name="Ahmad S."/>
            <person name="Lan S."/>
            <person name="Zhang J.S."/>
            <person name="Tsai W.C."/>
            <person name="Van de Peer Y."/>
            <person name="Liu Z.J."/>
        </authorList>
    </citation>
    <scope>NUCLEOTIDE SEQUENCE</scope>
    <source>
        <strain evidence="6">SCP</strain>
    </source>
</reference>
<dbReference type="SUPFAM" id="SSF54570">
    <property type="entry name" value="Ribosomal protein S19"/>
    <property type="match status" value="1"/>
</dbReference>
<dbReference type="PANTHER" id="PTHR11880">
    <property type="entry name" value="RIBOSOMAL PROTEIN S19P FAMILY MEMBER"/>
    <property type="match status" value="1"/>
</dbReference>
<keyword evidence="7" id="KW-1185">Reference proteome</keyword>
<organism evidence="6 7">
    <name type="scientific">Acorus gramineus</name>
    <name type="common">Dwarf sweet flag</name>
    <dbReference type="NCBI Taxonomy" id="55184"/>
    <lineage>
        <taxon>Eukaryota</taxon>
        <taxon>Viridiplantae</taxon>
        <taxon>Streptophyta</taxon>
        <taxon>Embryophyta</taxon>
        <taxon>Tracheophyta</taxon>
        <taxon>Spermatophyta</taxon>
        <taxon>Magnoliopsida</taxon>
        <taxon>Liliopsida</taxon>
        <taxon>Acoraceae</taxon>
        <taxon>Acorus</taxon>
    </lineage>
</organism>
<evidence type="ECO:0000256" key="4">
    <source>
        <dbReference type="RuleBase" id="RU003485"/>
    </source>
</evidence>
<evidence type="ECO:0000256" key="1">
    <source>
        <dbReference type="ARBA" id="ARBA00007345"/>
    </source>
</evidence>
<evidence type="ECO:0000256" key="3">
    <source>
        <dbReference type="ARBA" id="ARBA00023274"/>
    </source>
</evidence>
<evidence type="ECO:0000256" key="2">
    <source>
        <dbReference type="ARBA" id="ARBA00022980"/>
    </source>
</evidence>
<reference evidence="6" key="2">
    <citation type="submission" date="2023-06" db="EMBL/GenBank/DDBJ databases">
        <authorList>
            <person name="Ma L."/>
            <person name="Liu K.-W."/>
            <person name="Li Z."/>
            <person name="Hsiao Y.-Y."/>
            <person name="Qi Y."/>
            <person name="Fu T."/>
            <person name="Tang G."/>
            <person name="Zhang D."/>
            <person name="Sun W.-H."/>
            <person name="Liu D.-K."/>
            <person name="Li Y."/>
            <person name="Chen G.-Z."/>
            <person name="Liu X.-D."/>
            <person name="Liao X.-Y."/>
            <person name="Jiang Y.-T."/>
            <person name="Yu X."/>
            <person name="Hao Y."/>
            <person name="Huang J."/>
            <person name="Zhao X.-W."/>
            <person name="Ke S."/>
            <person name="Chen Y.-Y."/>
            <person name="Wu W.-L."/>
            <person name="Hsu J.-L."/>
            <person name="Lin Y.-F."/>
            <person name="Huang M.-D."/>
            <person name="Li C.-Y."/>
            <person name="Huang L."/>
            <person name="Wang Z.-W."/>
            <person name="Zhao X."/>
            <person name="Zhong W.-Y."/>
            <person name="Peng D.-H."/>
            <person name="Ahmad S."/>
            <person name="Lan S."/>
            <person name="Zhang J.-S."/>
            <person name="Tsai W.-C."/>
            <person name="Van De Peer Y."/>
            <person name="Liu Z.-J."/>
        </authorList>
    </citation>
    <scope>NUCLEOTIDE SEQUENCE</scope>
    <source>
        <strain evidence="6">SCP</strain>
        <tissue evidence="6">Leaves</tissue>
    </source>
</reference>
<dbReference type="GO" id="GO:0005763">
    <property type="term" value="C:mitochondrial small ribosomal subunit"/>
    <property type="evidence" value="ECO:0007669"/>
    <property type="project" value="TreeGrafter"/>
</dbReference>
<comment type="similarity">
    <text evidence="1 4">Belongs to the universal ribosomal protein uS19 family.</text>
</comment>
<dbReference type="InterPro" id="IPR002222">
    <property type="entry name" value="Ribosomal_uS19"/>
</dbReference>
<dbReference type="Pfam" id="PF00203">
    <property type="entry name" value="Ribosomal_S19"/>
    <property type="match status" value="1"/>
</dbReference>
<protein>
    <recommendedName>
        <fullName evidence="8">Ribosomal protein S19</fullName>
    </recommendedName>
</protein>
<dbReference type="PROSITE" id="PS00323">
    <property type="entry name" value="RIBOSOMAL_S19"/>
    <property type="match status" value="1"/>
</dbReference>
<dbReference type="PANTHER" id="PTHR11880:SF67">
    <property type="entry name" value="SMALL RIBOSOMAL SUBUNIT PROTEIN US19M"/>
    <property type="match status" value="1"/>
</dbReference>